<dbReference type="Proteomes" id="UP000314294">
    <property type="component" value="Unassembled WGS sequence"/>
</dbReference>
<dbReference type="AlphaFoldDB" id="A0A4Z2FDI6"/>
<feature type="region of interest" description="Disordered" evidence="1">
    <location>
        <begin position="29"/>
        <end position="69"/>
    </location>
</feature>
<reference evidence="2 3" key="1">
    <citation type="submission" date="2019-03" db="EMBL/GenBank/DDBJ databases">
        <title>First draft genome of Liparis tanakae, snailfish: a comprehensive survey of snailfish specific genes.</title>
        <authorList>
            <person name="Kim W."/>
            <person name="Song I."/>
            <person name="Jeong J.-H."/>
            <person name="Kim D."/>
            <person name="Kim S."/>
            <person name="Ryu S."/>
            <person name="Song J.Y."/>
            <person name="Lee S.K."/>
        </authorList>
    </citation>
    <scope>NUCLEOTIDE SEQUENCE [LARGE SCALE GENOMIC DNA]</scope>
    <source>
        <tissue evidence="2">Muscle</tissue>
    </source>
</reference>
<accession>A0A4Z2FDI6</accession>
<evidence type="ECO:0000313" key="2">
    <source>
        <dbReference type="EMBL" id="TNN39199.1"/>
    </source>
</evidence>
<gene>
    <name evidence="2" type="ORF">EYF80_050630</name>
</gene>
<sequence length="69" mass="8321">MPCAEQRALLEMNLRRETWCQVEVNPARSWERTERRHYRGHLRTGPIDRSSSRRQQTLKRPEETSRSSI</sequence>
<organism evidence="2 3">
    <name type="scientific">Liparis tanakae</name>
    <name type="common">Tanaka's snailfish</name>
    <dbReference type="NCBI Taxonomy" id="230148"/>
    <lineage>
        <taxon>Eukaryota</taxon>
        <taxon>Metazoa</taxon>
        <taxon>Chordata</taxon>
        <taxon>Craniata</taxon>
        <taxon>Vertebrata</taxon>
        <taxon>Euteleostomi</taxon>
        <taxon>Actinopterygii</taxon>
        <taxon>Neopterygii</taxon>
        <taxon>Teleostei</taxon>
        <taxon>Neoteleostei</taxon>
        <taxon>Acanthomorphata</taxon>
        <taxon>Eupercaria</taxon>
        <taxon>Perciformes</taxon>
        <taxon>Cottioidei</taxon>
        <taxon>Cottales</taxon>
        <taxon>Liparidae</taxon>
        <taxon>Liparis</taxon>
    </lineage>
</organism>
<evidence type="ECO:0000313" key="3">
    <source>
        <dbReference type="Proteomes" id="UP000314294"/>
    </source>
</evidence>
<feature type="compositionally biased region" description="Basic and acidic residues" evidence="1">
    <location>
        <begin position="59"/>
        <end position="69"/>
    </location>
</feature>
<proteinExistence type="predicted"/>
<comment type="caution">
    <text evidence="2">The sequence shown here is derived from an EMBL/GenBank/DDBJ whole genome shotgun (WGS) entry which is preliminary data.</text>
</comment>
<keyword evidence="3" id="KW-1185">Reference proteome</keyword>
<name>A0A4Z2FDI6_9TELE</name>
<dbReference type="EMBL" id="SRLO01001300">
    <property type="protein sequence ID" value="TNN39199.1"/>
    <property type="molecule type" value="Genomic_DNA"/>
</dbReference>
<dbReference type="OrthoDB" id="8718684at2759"/>
<protein>
    <submittedName>
        <fullName evidence="2">Uncharacterized protein</fullName>
    </submittedName>
</protein>
<evidence type="ECO:0000256" key="1">
    <source>
        <dbReference type="SAM" id="MobiDB-lite"/>
    </source>
</evidence>